<protein>
    <submittedName>
        <fullName evidence="1">Uncharacterized protein</fullName>
    </submittedName>
</protein>
<proteinExistence type="predicted"/>
<dbReference type="EMBL" id="MU275845">
    <property type="protein sequence ID" value="KAI0052404.1"/>
    <property type="molecule type" value="Genomic_DNA"/>
</dbReference>
<sequence>MPDSWVPSVDDLRVKLCWICREEERHDKPEQPPRRWTHPCNCTLVAHESCLLDWITAAQQTPERAANALKCPQCSAVYEIISDNPLALRLLDRWNRLLSRVGKVVTVSTIGLVVTTFSAGIYLICTSYGAFALREYLGSEMYDILVSDDPSQWSWFAFTNLPLIPVTLILSRTPLLNNYSPLLPLLFAWPTATPIATSDVAMRAHWEASAATSYIPMKAAPLWPPSPALLCVLFPPLQALYSAGKKRLTHWLLDTREPAPVRIRGYEWAIGGGEANMDPAAPAAFRLQVGAQVGRAAARRQQQQQQQQQVGAVAAPAPAAEVALAPVVQAQVEPVVAVDPPAAALAPAALAAAPPAAGQPVDAPAPNADPAGAAERTIRITGASIGRLIGGALVLPTVSRIMGDLLLHASHGLPLLRLLLAPRPPLLRVNSPRIWSLSASHAESRTPLQWLNVGLRLFLSGSNVWQESDPVWWRNTLGLGIFLVAKDVVKLAHLWLAKRELESRSVKNRSFEGVDLRELDLITRAEIA</sequence>
<reference evidence="1" key="2">
    <citation type="journal article" date="2022" name="New Phytol.">
        <title>Evolutionary transition to the ectomycorrhizal habit in the genomes of a hyperdiverse lineage of mushroom-forming fungi.</title>
        <authorList>
            <person name="Looney B."/>
            <person name="Miyauchi S."/>
            <person name="Morin E."/>
            <person name="Drula E."/>
            <person name="Courty P.E."/>
            <person name="Kohler A."/>
            <person name="Kuo A."/>
            <person name="LaButti K."/>
            <person name="Pangilinan J."/>
            <person name="Lipzen A."/>
            <person name="Riley R."/>
            <person name="Andreopoulos W."/>
            <person name="He G."/>
            <person name="Johnson J."/>
            <person name="Nolan M."/>
            <person name="Tritt A."/>
            <person name="Barry K.W."/>
            <person name="Grigoriev I.V."/>
            <person name="Nagy L.G."/>
            <person name="Hibbett D."/>
            <person name="Henrissat B."/>
            <person name="Matheny P.B."/>
            <person name="Labbe J."/>
            <person name="Martin F.M."/>
        </authorList>
    </citation>
    <scope>NUCLEOTIDE SEQUENCE</scope>
    <source>
        <strain evidence="1">FP105234-sp</strain>
    </source>
</reference>
<evidence type="ECO:0000313" key="1">
    <source>
        <dbReference type="EMBL" id="KAI0052404.1"/>
    </source>
</evidence>
<evidence type="ECO:0000313" key="2">
    <source>
        <dbReference type="Proteomes" id="UP000814033"/>
    </source>
</evidence>
<keyword evidence="2" id="KW-1185">Reference proteome</keyword>
<organism evidence="1 2">
    <name type="scientific">Auriscalpium vulgare</name>
    <dbReference type="NCBI Taxonomy" id="40419"/>
    <lineage>
        <taxon>Eukaryota</taxon>
        <taxon>Fungi</taxon>
        <taxon>Dikarya</taxon>
        <taxon>Basidiomycota</taxon>
        <taxon>Agaricomycotina</taxon>
        <taxon>Agaricomycetes</taxon>
        <taxon>Russulales</taxon>
        <taxon>Auriscalpiaceae</taxon>
        <taxon>Auriscalpium</taxon>
    </lineage>
</organism>
<dbReference type="Proteomes" id="UP000814033">
    <property type="component" value="Unassembled WGS sequence"/>
</dbReference>
<comment type="caution">
    <text evidence="1">The sequence shown here is derived from an EMBL/GenBank/DDBJ whole genome shotgun (WGS) entry which is preliminary data.</text>
</comment>
<accession>A0ACB8S730</accession>
<reference evidence="1" key="1">
    <citation type="submission" date="2021-02" db="EMBL/GenBank/DDBJ databases">
        <authorList>
            <consortium name="DOE Joint Genome Institute"/>
            <person name="Ahrendt S."/>
            <person name="Looney B.P."/>
            <person name="Miyauchi S."/>
            <person name="Morin E."/>
            <person name="Drula E."/>
            <person name="Courty P.E."/>
            <person name="Chicoki N."/>
            <person name="Fauchery L."/>
            <person name="Kohler A."/>
            <person name="Kuo A."/>
            <person name="Labutti K."/>
            <person name="Pangilinan J."/>
            <person name="Lipzen A."/>
            <person name="Riley R."/>
            <person name="Andreopoulos W."/>
            <person name="He G."/>
            <person name="Johnson J."/>
            <person name="Barry K.W."/>
            <person name="Grigoriev I.V."/>
            <person name="Nagy L."/>
            <person name="Hibbett D."/>
            <person name="Henrissat B."/>
            <person name="Matheny P.B."/>
            <person name="Labbe J."/>
            <person name="Martin F."/>
        </authorList>
    </citation>
    <scope>NUCLEOTIDE SEQUENCE</scope>
    <source>
        <strain evidence="1">FP105234-sp</strain>
    </source>
</reference>
<gene>
    <name evidence="1" type="ORF">FA95DRAFT_1592683</name>
</gene>
<name>A0ACB8S730_9AGAM</name>